<evidence type="ECO:0000256" key="2">
    <source>
        <dbReference type="ARBA" id="ARBA00005995"/>
    </source>
</evidence>
<accession>A0A226DTN1</accession>
<dbReference type="GO" id="GO:0004497">
    <property type="term" value="F:monooxygenase activity"/>
    <property type="evidence" value="ECO:0007669"/>
    <property type="project" value="UniProtKB-KW"/>
</dbReference>
<keyword evidence="8" id="KW-1185">Reference proteome</keyword>
<dbReference type="PANTHER" id="PTHR43563:SF1">
    <property type="entry name" value="AMINE OXIDASE [FLAVIN-CONTAINING] B"/>
    <property type="match status" value="1"/>
</dbReference>
<dbReference type="Gene3D" id="3.50.50.60">
    <property type="entry name" value="FAD/NAD(P)-binding domain"/>
    <property type="match status" value="1"/>
</dbReference>
<dbReference type="AlphaFoldDB" id="A0A226DTN1"/>
<dbReference type="Gene3D" id="3.30.70.1990">
    <property type="match status" value="1"/>
</dbReference>
<dbReference type="InterPro" id="IPR036188">
    <property type="entry name" value="FAD/NAD-bd_sf"/>
</dbReference>
<protein>
    <recommendedName>
        <fullName evidence="3">monoamine oxidase</fullName>
        <ecNumber evidence="3">1.4.3.4</ecNumber>
    </recommendedName>
</protein>
<evidence type="ECO:0000313" key="7">
    <source>
        <dbReference type="EMBL" id="OXA48057.1"/>
    </source>
</evidence>
<proteinExistence type="inferred from homology"/>
<dbReference type="InterPro" id="IPR050703">
    <property type="entry name" value="Flavin_MAO"/>
</dbReference>
<gene>
    <name evidence="7" type="ORF">Fcan01_16851</name>
</gene>
<dbReference type="InterPro" id="IPR002937">
    <property type="entry name" value="Amino_oxidase"/>
</dbReference>
<comment type="subcellular location">
    <subcellularLocation>
        <location evidence="1">Mitochondrion outer membrane</location>
        <topology evidence="1">Single-pass type IV membrane protein</topology>
        <orientation evidence="1">Cytoplasmic side</orientation>
    </subcellularLocation>
</comment>
<comment type="caution">
    <text evidence="7">The sequence shown here is derived from an EMBL/GenBank/DDBJ whole genome shotgun (WGS) entry which is preliminary data.</text>
</comment>
<evidence type="ECO:0000256" key="3">
    <source>
        <dbReference type="ARBA" id="ARBA00012804"/>
    </source>
</evidence>
<comment type="similarity">
    <text evidence="2">Belongs to the flavin monoamine oxidase family.</text>
</comment>
<dbReference type="OrthoDB" id="5046242at2759"/>
<comment type="catalytic activity">
    <reaction evidence="4">
        <text>a secondary aliphatic amine + O2 + H2O = a primary amine + an aldehyde + H2O2</text>
        <dbReference type="Rhea" id="RHEA:26414"/>
        <dbReference type="ChEBI" id="CHEBI:15377"/>
        <dbReference type="ChEBI" id="CHEBI:15379"/>
        <dbReference type="ChEBI" id="CHEBI:16240"/>
        <dbReference type="ChEBI" id="CHEBI:17478"/>
        <dbReference type="ChEBI" id="CHEBI:58855"/>
        <dbReference type="ChEBI" id="CHEBI:65296"/>
        <dbReference type="EC" id="1.4.3.4"/>
    </reaction>
</comment>
<keyword evidence="7" id="KW-0503">Monooxygenase</keyword>
<organism evidence="7 8">
    <name type="scientific">Folsomia candida</name>
    <name type="common">Springtail</name>
    <dbReference type="NCBI Taxonomy" id="158441"/>
    <lineage>
        <taxon>Eukaryota</taxon>
        <taxon>Metazoa</taxon>
        <taxon>Ecdysozoa</taxon>
        <taxon>Arthropoda</taxon>
        <taxon>Hexapoda</taxon>
        <taxon>Collembola</taxon>
        <taxon>Entomobryomorpha</taxon>
        <taxon>Isotomoidea</taxon>
        <taxon>Isotomidae</taxon>
        <taxon>Proisotominae</taxon>
        <taxon>Folsomia</taxon>
    </lineage>
</organism>
<evidence type="ECO:0000256" key="5">
    <source>
        <dbReference type="SAM" id="SignalP"/>
    </source>
</evidence>
<dbReference type="SUPFAM" id="SSF51905">
    <property type="entry name" value="FAD/NAD(P)-binding domain"/>
    <property type="match status" value="1"/>
</dbReference>
<dbReference type="GO" id="GO:0005741">
    <property type="term" value="C:mitochondrial outer membrane"/>
    <property type="evidence" value="ECO:0007669"/>
    <property type="project" value="UniProtKB-SubCell"/>
</dbReference>
<keyword evidence="5" id="KW-0732">Signal</keyword>
<evidence type="ECO:0000256" key="1">
    <source>
        <dbReference type="ARBA" id="ARBA00004362"/>
    </source>
</evidence>
<evidence type="ECO:0000256" key="4">
    <source>
        <dbReference type="ARBA" id="ARBA00048448"/>
    </source>
</evidence>
<dbReference type="EC" id="1.4.3.4" evidence="3"/>
<feature type="chain" id="PRO_5012668960" description="monoamine oxidase" evidence="5">
    <location>
        <begin position="25"/>
        <end position="484"/>
    </location>
</feature>
<dbReference type="GO" id="GO:0097621">
    <property type="term" value="F:monoamine oxidase activity"/>
    <property type="evidence" value="ECO:0007669"/>
    <property type="project" value="UniProtKB-EC"/>
</dbReference>
<feature type="domain" description="Amine oxidase" evidence="6">
    <location>
        <begin position="36"/>
        <end position="341"/>
    </location>
</feature>
<dbReference type="STRING" id="158441.A0A226DTN1"/>
<dbReference type="PANTHER" id="PTHR43563">
    <property type="entry name" value="AMINE OXIDASE"/>
    <property type="match status" value="1"/>
</dbReference>
<evidence type="ECO:0000313" key="8">
    <source>
        <dbReference type="Proteomes" id="UP000198287"/>
    </source>
</evidence>
<name>A0A226DTN1_FOLCA</name>
<keyword evidence="7" id="KW-0560">Oxidoreductase</keyword>
<feature type="signal peptide" evidence="5">
    <location>
        <begin position="1"/>
        <end position="24"/>
    </location>
</feature>
<dbReference type="EMBL" id="LNIX01000012">
    <property type="protein sequence ID" value="OXA48057.1"/>
    <property type="molecule type" value="Genomic_DNA"/>
</dbReference>
<reference evidence="7 8" key="1">
    <citation type="submission" date="2015-12" db="EMBL/GenBank/DDBJ databases">
        <title>The genome of Folsomia candida.</title>
        <authorList>
            <person name="Faddeeva A."/>
            <person name="Derks M.F."/>
            <person name="Anvar Y."/>
            <person name="Smit S."/>
            <person name="Van Straalen N."/>
            <person name="Roelofs D."/>
        </authorList>
    </citation>
    <scope>NUCLEOTIDE SEQUENCE [LARGE SCALE GENOMIC DNA]</scope>
    <source>
        <strain evidence="7 8">VU population</strain>
        <tissue evidence="7">Whole body</tissue>
    </source>
</reference>
<dbReference type="Pfam" id="PF01593">
    <property type="entry name" value="Amino_oxidase"/>
    <property type="match status" value="1"/>
</dbReference>
<sequence length="484" mass="54714">MKTLHSSVLSQCLLLLISVEQIYSQQYPICVIGGGISGITIANSLQEKGYDNVILYEGGSRFGGKLDTYRSKDEYGDTIVIEKGPILYSDQMTYIVKHMNRVNLTTIPFNIHDHALFNPKSGVIFPRLEFSAQLTAKVQQLNNEYKRFWNFLSEEALELGYNSPASKAKLEELATPIETWLKQRNISELLPLFGVILTSMGYGDVKDTPAMYALKFIIADDAENFFKIGGPSFTVKEGFDTFAERMAASVQNKNLGWRAVDIKRNRDKDVQYVTFEVSAGNMKSQITQICKRTILAFPPLMNKLAVLVSDLSHKEKQVFNQVKIMKYVSSGNLIPSLNRAVYSGLVPEIGYDYNRHLFPKMIYPQGDGGPVVLVKQNKGERLCYNAYSWIYGDYTEPATDQEMRIMATKLKTTLKKIHPFSKTLYMKTTEYFPHVTSDSIRNGFYSDFDSIQGDGGLYYGTTLLTLECVNNAIELGEKLVAKYF</sequence>
<evidence type="ECO:0000259" key="6">
    <source>
        <dbReference type="Pfam" id="PF01593"/>
    </source>
</evidence>
<dbReference type="Gene3D" id="1.10.405.20">
    <property type="match status" value="1"/>
</dbReference>
<dbReference type="Proteomes" id="UP000198287">
    <property type="component" value="Unassembled WGS sequence"/>
</dbReference>
<dbReference type="OMA" id="PYEFQTE"/>